<protein>
    <submittedName>
        <fullName evidence="1">Uncharacterized protein</fullName>
    </submittedName>
</protein>
<accession>A0AAJ0XCF3</accession>
<comment type="caution">
    <text evidence="1">The sequence shown here is derived from an EMBL/GenBank/DDBJ whole genome shotgun (WGS) entry which is preliminary data.</text>
</comment>
<sequence>MARSVNPLYPVFIAGLIWSAQSLWAADDIREIQMRRLLQPTDAELAQERKGRIYIYESLTHQDIEQAMDDEFERVESMMFIRVPKTDESGDVIKDKETGEVVIEDDGC</sequence>
<gene>
    <name evidence="1" type="ORF">CKO40_22095</name>
</gene>
<evidence type="ECO:0000313" key="2">
    <source>
        <dbReference type="Proteomes" id="UP001296776"/>
    </source>
</evidence>
<name>A0AAJ0XCF3_9GAMM</name>
<dbReference type="RefSeq" id="WP_200348628.1">
    <property type="nucleotide sequence ID" value="NZ_NRSJ01000067.1"/>
</dbReference>
<reference evidence="1" key="2">
    <citation type="journal article" date="2020" name="Microorganisms">
        <title>Osmotic Adaptation and Compatible Solute Biosynthesis of Phototrophic Bacteria as Revealed from Genome Analyses.</title>
        <authorList>
            <person name="Imhoff J.F."/>
            <person name="Rahn T."/>
            <person name="Kunzel S."/>
            <person name="Keller A."/>
            <person name="Neulinger S.C."/>
        </authorList>
    </citation>
    <scope>NUCLEOTIDE SEQUENCE</scope>
    <source>
        <strain evidence="1">DSM 11080</strain>
    </source>
</reference>
<dbReference type="AlphaFoldDB" id="A0AAJ0XCF3"/>
<dbReference type="EMBL" id="NRSJ01000067">
    <property type="protein sequence ID" value="MBK1707150.1"/>
    <property type="molecule type" value="Genomic_DNA"/>
</dbReference>
<evidence type="ECO:0000313" key="1">
    <source>
        <dbReference type="EMBL" id="MBK1707150.1"/>
    </source>
</evidence>
<organism evidence="1 2">
    <name type="scientific">Halochromatium glycolicum</name>
    <dbReference type="NCBI Taxonomy" id="85075"/>
    <lineage>
        <taxon>Bacteria</taxon>
        <taxon>Pseudomonadati</taxon>
        <taxon>Pseudomonadota</taxon>
        <taxon>Gammaproteobacteria</taxon>
        <taxon>Chromatiales</taxon>
        <taxon>Chromatiaceae</taxon>
        <taxon>Halochromatium</taxon>
    </lineage>
</organism>
<keyword evidence="2" id="KW-1185">Reference proteome</keyword>
<proteinExistence type="predicted"/>
<dbReference type="Proteomes" id="UP001296776">
    <property type="component" value="Unassembled WGS sequence"/>
</dbReference>
<reference evidence="1" key="1">
    <citation type="submission" date="2017-08" db="EMBL/GenBank/DDBJ databases">
        <authorList>
            <person name="Imhoff J.F."/>
            <person name="Rahn T."/>
            <person name="Kuenzel S."/>
            <person name="Neulinger S.C."/>
        </authorList>
    </citation>
    <scope>NUCLEOTIDE SEQUENCE</scope>
    <source>
        <strain evidence="1">DSM 11080</strain>
    </source>
</reference>